<organism evidence="1">
    <name type="scientific">feces metagenome</name>
    <dbReference type="NCBI Taxonomy" id="1861841"/>
    <lineage>
        <taxon>unclassified sequences</taxon>
        <taxon>metagenomes</taxon>
        <taxon>organismal metagenomes</taxon>
    </lineage>
</organism>
<dbReference type="EMBL" id="MT993626">
    <property type="protein sequence ID" value="QOV05548.1"/>
    <property type="molecule type" value="Genomic_DNA"/>
</dbReference>
<reference evidence="1" key="1">
    <citation type="submission" date="2020-09" db="EMBL/GenBank/DDBJ databases">
        <authorList>
            <person name="Eze J.U."/>
            <person name="Rahube T.O."/>
        </authorList>
    </citation>
    <scope>NUCLEOTIDE SEQUENCE</scope>
</reference>
<protein>
    <submittedName>
        <fullName evidence="1">Uncharacterized protein</fullName>
    </submittedName>
</protein>
<evidence type="ECO:0000313" key="1">
    <source>
        <dbReference type="EMBL" id="QOV05548.1"/>
    </source>
</evidence>
<accession>A0A7M2QM07</accession>
<dbReference type="AlphaFoldDB" id="A0A7M2QM07"/>
<sequence length="182" mass="19398">MSKFMNAAEINKAIASIATRGKKLDADIQTAGVSILNHADQHGDSTLADKLVQALPKGSRKLALVEWMLAFGKLRLLDKAVPEDAARIAAGAYFAYDKTKRTDIESALAKPWFDFKPEAPILTAFDAQAAVQGVLSKLTKAMAGGLEIQNRAHAIEAARKMLDALEAQPAVVAADDADDLGL</sequence>
<proteinExistence type="predicted"/>
<name>A0A7M2QM07_9ZZZZ</name>